<evidence type="ECO:0000313" key="2">
    <source>
        <dbReference type="Proteomes" id="UP001062901"/>
    </source>
</evidence>
<dbReference type="Proteomes" id="UP001062901">
    <property type="component" value="Unassembled WGS sequence"/>
</dbReference>
<reference evidence="1" key="1">
    <citation type="submission" date="2013-04" db="EMBL/GenBank/DDBJ databases">
        <title>The genome sequencing project of 58 acetic acid bacteria.</title>
        <authorList>
            <person name="Okamoto-Kainuma A."/>
            <person name="Ishikawa M."/>
            <person name="Umino S."/>
            <person name="Koizumi Y."/>
            <person name="Shiwa Y."/>
            <person name="Yoshikawa H."/>
            <person name="Matsutani M."/>
            <person name="Matsushita K."/>
        </authorList>
    </citation>
    <scope>NUCLEOTIDE SEQUENCE</scope>
    <source>
        <strain evidence="1">DSM 15669</strain>
    </source>
</reference>
<protein>
    <submittedName>
        <fullName evidence="1">Uncharacterized protein</fullName>
    </submittedName>
</protein>
<keyword evidence="2" id="KW-1185">Reference proteome</keyword>
<dbReference type="RefSeq" id="WP_018980318.1">
    <property type="nucleotide sequence ID" value="NZ_BAQD01000095.1"/>
</dbReference>
<evidence type="ECO:0000313" key="1">
    <source>
        <dbReference type="EMBL" id="GBQ08409.1"/>
    </source>
</evidence>
<accession>A0ABQ0P0N5</accession>
<comment type="caution">
    <text evidence="1">The sequence shown here is derived from an EMBL/GenBank/DDBJ whole genome shotgun (WGS) entry which is preliminary data.</text>
</comment>
<dbReference type="EMBL" id="BAQD01000095">
    <property type="protein sequence ID" value="GBQ08409.1"/>
    <property type="molecule type" value="Genomic_DNA"/>
</dbReference>
<sequence>MPNDFAQFTPIDRVWVDTSAHGTVMMLLLSSPNYDLTQPVFVPLSNLQETVGFIKFVWVGVWEGKALLRADGITHDPPAPEAQIRTITFTKMSQL</sequence>
<gene>
    <name evidence="1" type="ORF">AA15669_1765</name>
</gene>
<organism evidence="1 2">
    <name type="scientific">Saccharibacter floricola DSM 15669</name>
    <dbReference type="NCBI Taxonomy" id="1123227"/>
    <lineage>
        <taxon>Bacteria</taxon>
        <taxon>Pseudomonadati</taxon>
        <taxon>Pseudomonadota</taxon>
        <taxon>Alphaproteobacteria</taxon>
        <taxon>Acetobacterales</taxon>
        <taxon>Acetobacteraceae</taxon>
        <taxon>Saccharibacter</taxon>
    </lineage>
</organism>
<name>A0ABQ0P0N5_9PROT</name>
<proteinExistence type="predicted"/>